<organism evidence="3 4">
    <name type="scientific">Claviceps pazoutovae</name>
    <dbReference type="NCBI Taxonomy" id="1649127"/>
    <lineage>
        <taxon>Eukaryota</taxon>
        <taxon>Fungi</taxon>
        <taxon>Dikarya</taxon>
        <taxon>Ascomycota</taxon>
        <taxon>Pezizomycotina</taxon>
        <taxon>Sordariomycetes</taxon>
        <taxon>Hypocreomycetidae</taxon>
        <taxon>Hypocreales</taxon>
        <taxon>Clavicipitaceae</taxon>
        <taxon>Claviceps</taxon>
    </lineage>
</organism>
<gene>
    <name evidence="3" type="ORF">E4U60_002181</name>
</gene>
<feature type="compositionally biased region" description="Basic and acidic residues" evidence="2">
    <location>
        <begin position="77"/>
        <end position="92"/>
    </location>
</feature>
<reference evidence="3 4" key="1">
    <citation type="journal article" date="2020" name="bioRxiv">
        <title>Whole genome comparisons of ergot fungi reveals the divergence and evolution of species within the genus Claviceps are the result of varying mechanisms driving genome evolution and host range expansion.</title>
        <authorList>
            <person name="Wyka S.A."/>
            <person name="Mondo S.J."/>
            <person name="Liu M."/>
            <person name="Dettman J."/>
            <person name="Nalam V."/>
            <person name="Broders K.D."/>
        </authorList>
    </citation>
    <scope>NUCLEOTIDE SEQUENCE [LARGE SCALE GENOMIC DNA]</scope>
    <source>
        <strain evidence="3 4">CCC 1485</strain>
    </source>
</reference>
<evidence type="ECO:0000313" key="4">
    <source>
        <dbReference type="Proteomes" id="UP000706124"/>
    </source>
</evidence>
<sequence>MATLGVRFDGMFPGGQPHTRDELFQHPVINVNEMNLLEDYNSSGLGLPDFCPATPGVVTPMAREQLVDPLNFVSDRHYHHYPDDQHQHRERAYSQQGHPRQYQIQWRQEYHQQEQQQQQQQQQLFRPYYQNEQQYLCLPDHIEAQEYDSDARPGLEIPNATPETTLTWATTPTTQSPIPSSPFGPFQNDHQAKKDPYSPAEHSFCSSSHVALGTNPTQSTRNFIEKSPSPYLTAATRRKGSQTTLQGSIKPLRTPRKRSKEWIRYIESMSRQLEDRYYNLKAERERLLEETLQLKNDLIAHAQCKDARLDAWISHEAHKFVGAAGSPCADAQPSPTEEMDVP</sequence>
<evidence type="ECO:0008006" key="5">
    <source>
        <dbReference type="Google" id="ProtNLM"/>
    </source>
</evidence>
<dbReference type="EMBL" id="SRPO01000198">
    <property type="protein sequence ID" value="KAG5936978.1"/>
    <property type="molecule type" value="Genomic_DNA"/>
</dbReference>
<feature type="coiled-coil region" evidence="1">
    <location>
        <begin position="270"/>
        <end position="297"/>
    </location>
</feature>
<name>A0A9P7SHC9_9HYPO</name>
<keyword evidence="1" id="KW-0175">Coiled coil</keyword>
<comment type="caution">
    <text evidence="3">The sequence shown here is derived from an EMBL/GenBank/DDBJ whole genome shotgun (WGS) entry which is preliminary data.</text>
</comment>
<proteinExistence type="predicted"/>
<dbReference type="Proteomes" id="UP000706124">
    <property type="component" value="Unassembled WGS sequence"/>
</dbReference>
<keyword evidence="4" id="KW-1185">Reference proteome</keyword>
<dbReference type="Gene3D" id="1.20.5.170">
    <property type="match status" value="1"/>
</dbReference>
<protein>
    <recommendedName>
        <fullName evidence="5">BZIP domain-containing protein</fullName>
    </recommendedName>
</protein>
<dbReference type="AlphaFoldDB" id="A0A9P7SHC9"/>
<evidence type="ECO:0000256" key="2">
    <source>
        <dbReference type="SAM" id="MobiDB-lite"/>
    </source>
</evidence>
<evidence type="ECO:0000256" key="1">
    <source>
        <dbReference type="SAM" id="Coils"/>
    </source>
</evidence>
<feature type="region of interest" description="Disordered" evidence="2">
    <location>
        <begin position="77"/>
        <end position="102"/>
    </location>
</feature>
<accession>A0A9P7SHC9</accession>
<evidence type="ECO:0000313" key="3">
    <source>
        <dbReference type="EMBL" id="KAG5936978.1"/>
    </source>
</evidence>
<dbReference type="OrthoDB" id="4958052at2759"/>